<evidence type="ECO:0008006" key="5">
    <source>
        <dbReference type="Google" id="ProtNLM"/>
    </source>
</evidence>
<feature type="region of interest" description="Disordered" evidence="1">
    <location>
        <begin position="33"/>
        <end position="75"/>
    </location>
</feature>
<sequence>MSEIRLSRNGVSARLRIIIALGVLLLLCDDVEQNTGPTQRPAMRQQKLSFPQLTSPPPGRDPAPRSNENQRQATA</sequence>
<keyword evidence="2" id="KW-0732">Signal</keyword>
<name>A0A9D4GZ19_DREPO</name>
<feature type="compositionally biased region" description="Polar residues" evidence="1">
    <location>
        <begin position="66"/>
        <end position="75"/>
    </location>
</feature>
<reference evidence="3" key="1">
    <citation type="journal article" date="2019" name="bioRxiv">
        <title>The Genome of the Zebra Mussel, Dreissena polymorpha: A Resource for Invasive Species Research.</title>
        <authorList>
            <person name="McCartney M.A."/>
            <person name="Auch B."/>
            <person name="Kono T."/>
            <person name="Mallez S."/>
            <person name="Zhang Y."/>
            <person name="Obille A."/>
            <person name="Becker A."/>
            <person name="Abrahante J.E."/>
            <person name="Garbe J."/>
            <person name="Badalamenti J.P."/>
            <person name="Herman A."/>
            <person name="Mangelson H."/>
            <person name="Liachko I."/>
            <person name="Sullivan S."/>
            <person name="Sone E.D."/>
            <person name="Koren S."/>
            <person name="Silverstein K.A.T."/>
            <person name="Beckman K.B."/>
            <person name="Gohl D.M."/>
        </authorList>
    </citation>
    <scope>NUCLEOTIDE SEQUENCE</scope>
    <source>
        <strain evidence="3">Duluth1</strain>
        <tissue evidence="3">Whole animal</tissue>
    </source>
</reference>
<accession>A0A9D4GZ19</accession>
<comment type="caution">
    <text evidence="3">The sequence shown here is derived from an EMBL/GenBank/DDBJ whole genome shotgun (WGS) entry which is preliminary data.</text>
</comment>
<feature type="chain" id="PRO_5038628621" description="Secreted protein" evidence="2">
    <location>
        <begin position="34"/>
        <end position="75"/>
    </location>
</feature>
<protein>
    <recommendedName>
        <fullName evidence="5">Secreted protein</fullName>
    </recommendedName>
</protein>
<organism evidence="3 4">
    <name type="scientific">Dreissena polymorpha</name>
    <name type="common">Zebra mussel</name>
    <name type="synonym">Mytilus polymorpha</name>
    <dbReference type="NCBI Taxonomy" id="45954"/>
    <lineage>
        <taxon>Eukaryota</taxon>
        <taxon>Metazoa</taxon>
        <taxon>Spiralia</taxon>
        <taxon>Lophotrochozoa</taxon>
        <taxon>Mollusca</taxon>
        <taxon>Bivalvia</taxon>
        <taxon>Autobranchia</taxon>
        <taxon>Heteroconchia</taxon>
        <taxon>Euheterodonta</taxon>
        <taxon>Imparidentia</taxon>
        <taxon>Neoheterodontei</taxon>
        <taxon>Myida</taxon>
        <taxon>Dreissenoidea</taxon>
        <taxon>Dreissenidae</taxon>
        <taxon>Dreissena</taxon>
    </lineage>
</organism>
<feature type="signal peptide" evidence="2">
    <location>
        <begin position="1"/>
        <end position="33"/>
    </location>
</feature>
<dbReference type="Proteomes" id="UP000828390">
    <property type="component" value="Unassembled WGS sequence"/>
</dbReference>
<proteinExistence type="predicted"/>
<dbReference type="AlphaFoldDB" id="A0A9D4GZ19"/>
<evidence type="ECO:0000256" key="2">
    <source>
        <dbReference type="SAM" id="SignalP"/>
    </source>
</evidence>
<gene>
    <name evidence="3" type="ORF">DPMN_125894</name>
</gene>
<evidence type="ECO:0000313" key="4">
    <source>
        <dbReference type="Proteomes" id="UP000828390"/>
    </source>
</evidence>
<dbReference type="EMBL" id="JAIWYP010000005">
    <property type="protein sequence ID" value="KAH3824066.1"/>
    <property type="molecule type" value="Genomic_DNA"/>
</dbReference>
<evidence type="ECO:0000256" key="1">
    <source>
        <dbReference type="SAM" id="MobiDB-lite"/>
    </source>
</evidence>
<reference evidence="3" key="2">
    <citation type="submission" date="2020-11" db="EMBL/GenBank/DDBJ databases">
        <authorList>
            <person name="McCartney M.A."/>
            <person name="Auch B."/>
            <person name="Kono T."/>
            <person name="Mallez S."/>
            <person name="Becker A."/>
            <person name="Gohl D.M."/>
            <person name="Silverstein K.A.T."/>
            <person name="Koren S."/>
            <person name="Bechman K.B."/>
            <person name="Herman A."/>
            <person name="Abrahante J.E."/>
            <person name="Garbe J."/>
        </authorList>
    </citation>
    <scope>NUCLEOTIDE SEQUENCE</scope>
    <source>
        <strain evidence="3">Duluth1</strain>
        <tissue evidence="3">Whole animal</tissue>
    </source>
</reference>
<evidence type="ECO:0000313" key="3">
    <source>
        <dbReference type="EMBL" id="KAH3824066.1"/>
    </source>
</evidence>
<keyword evidence="4" id="KW-1185">Reference proteome</keyword>